<dbReference type="InterPro" id="IPR013321">
    <property type="entry name" value="Arc_rbn_hlx_hlx"/>
</dbReference>
<protein>
    <submittedName>
        <fullName evidence="3">Addiction module antitoxin, RelB/DinJ family</fullName>
    </submittedName>
</protein>
<dbReference type="AlphaFoldDB" id="C9LBU7"/>
<dbReference type="Gene3D" id="1.10.1220.10">
    <property type="entry name" value="Met repressor-like"/>
    <property type="match status" value="1"/>
</dbReference>
<comment type="similarity">
    <text evidence="1">Belongs to the RelB/DinJ antitoxin family.</text>
</comment>
<dbReference type="GO" id="GO:0006355">
    <property type="term" value="P:regulation of DNA-templated transcription"/>
    <property type="evidence" value="ECO:0007669"/>
    <property type="project" value="InterPro"/>
</dbReference>
<dbReference type="InterPro" id="IPR026262">
    <property type="entry name" value="DinJ"/>
</dbReference>
<evidence type="ECO:0000313" key="3">
    <source>
        <dbReference type="EMBL" id="EEX20604.1"/>
    </source>
</evidence>
<name>C9LBU7_BLAHA</name>
<dbReference type="eggNOG" id="COG3077">
    <property type="taxonomic scope" value="Bacteria"/>
</dbReference>
<accession>C9LBU7</accession>
<dbReference type="Proteomes" id="UP000003755">
    <property type="component" value="Unassembled WGS sequence"/>
</dbReference>
<proteinExistence type="inferred from homology"/>
<keyword evidence="2" id="KW-1277">Toxin-antitoxin system</keyword>
<comment type="caution">
    <text evidence="3">The sequence shown here is derived from an EMBL/GenBank/DDBJ whole genome shotgun (WGS) entry which is preliminary data.</text>
</comment>
<sequence>MKNVTTSIRIDSNTKQAATELLNELGLDLSSAVNIFLKQVVLQGGLPFQVKYPQYKPEVLAAMEEAEALSKNPNTKKYSSFSEALEDMDI</sequence>
<dbReference type="PANTHER" id="PTHR38781:SF1">
    <property type="entry name" value="ANTITOXIN DINJ-RELATED"/>
    <property type="match status" value="1"/>
</dbReference>
<organism evidence="3 4">
    <name type="scientific">Blautia hansenii DSM 20583</name>
    <dbReference type="NCBI Taxonomy" id="537007"/>
    <lineage>
        <taxon>Bacteria</taxon>
        <taxon>Bacillati</taxon>
        <taxon>Bacillota</taxon>
        <taxon>Clostridia</taxon>
        <taxon>Lachnospirales</taxon>
        <taxon>Lachnospiraceae</taxon>
        <taxon>Blautia</taxon>
    </lineage>
</organism>
<keyword evidence="4" id="KW-1185">Reference proteome</keyword>
<dbReference type="GO" id="GO:0015643">
    <property type="term" value="F:toxic substance binding"/>
    <property type="evidence" value="ECO:0007669"/>
    <property type="project" value="InterPro"/>
</dbReference>
<dbReference type="GO" id="GO:0000987">
    <property type="term" value="F:cis-regulatory region sequence-specific DNA binding"/>
    <property type="evidence" value="ECO:0007669"/>
    <property type="project" value="InterPro"/>
</dbReference>
<dbReference type="HOGENOM" id="CLU_154558_5_0_9"/>
<dbReference type="PANTHER" id="PTHR38781">
    <property type="entry name" value="ANTITOXIN DINJ-RELATED"/>
    <property type="match status" value="1"/>
</dbReference>
<evidence type="ECO:0000313" key="4">
    <source>
        <dbReference type="Proteomes" id="UP000003755"/>
    </source>
</evidence>
<dbReference type="KEGG" id="bhan:CGC63_04425"/>
<dbReference type="InterPro" id="IPR007337">
    <property type="entry name" value="RelB/DinJ"/>
</dbReference>
<reference evidence="3" key="1">
    <citation type="submission" date="2009-09" db="EMBL/GenBank/DDBJ databases">
        <authorList>
            <person name="Weinstock G."/>
            <person name="Sodergren E."/>
            <person name="Clifton S."/>
            <person name="Fulton L."/>
            <person name="Fulton B."/>
            <person name="Courtney L."/>
            <person name="Fronick C."/>
            <person name="Harrison M."/>
            <person name="Strong C."/>
            <person name="Farmer C."/>
            <person name="Delahaunty K."/>
            <person name="Markovic C."/>
            <person name="Hall O."/>
            <person name="Minx P."/>
            <person name="Tomlinson C."/>
            <person name="Mitreva M."/>
            <person name="Nelson J."/>
            <person name="Hou S."/>
            <person name="Wollam A."/>
            <person name="Pepin K.H."/>
            <person name="Johnson M."/>
            <person name="Bhonagiri V."/>
            <person name="Nash W.E."/>
            <person name="Warren W."/>
            <person name="Chinwalla A."/>
            <person name="Mardis E.R."/>
            <person name="Wilson R.K."/>
        </authorList>
    </citation>
    <scope>NUCLEOTIDE SEQUENCE [LARGE SCALE GENOMIC DNA]</scope>
    <source>
        <strain evidence="3">DSM 20583</strain>
    </source>
</reference>
<evidence type="ECO:0000256" key="2">
    <source>
        <dbReference type="ARBA" id="ARBA00022649"/>
    </source>
</evidence>
<dbReference type="GO" id="GO:0044010">
    <property type="term" value="P:single-species biofilm formation"/>
    <property type="evidence" value="ECO:0007669"/>
    <property type="project" value="InterPro"/>
</dbReference>
<dbReference type="GO" id="GO:0006351">
    <property type="term" value="P:DNA-templated transcription"/>
    <property type="evidence" value="ECO:0007669"/>
    <property type="project" value="TreeGrafter"/>
</dbReference>
<gene>
    <name evidence="3" type="ORF">BLAHAN_06905</name>
</gene>
<dbReference type="EMBL" id="ABYU02000043">
    <property type="protein sequence ID" value="EEX20604.1"/>
    <property type="molecule type" value="Genomic_DNA"/>
</dbReference>
<dbReference type="RefSeq" id="WP_004223440.1">
    <property type="nucleotide sequence ID" value="NZ_CP022413.2"/>
</dbReference>
<dbReference type="NCBIfam" id="TIGR02384">
    <property type="entry name" value="RelB_DinJ"/>
    <property type="match status" value="1"/>
</dbReference>
<dbReference type="STRING" id="537007.BLAHAN_06905"/>
<evidence type="ECO:0000256" key="1">
    <source>
        <dbReference type="ARBA" id="ARBA00010562"/>
    </source>
</evidence>
<dbReference type="PIRSF" id="PIRSF003108">
    <property type="entry name" value="DinJ"/>
    <property type="match status" value="1"/>
</dbReference>
<dbReference type="Pfam" id="PF04221">
    <property type="entry name" value="RelB"/>
    <property type="match status" value="1"/>
</dbReference>